<dbReference type="Proteomes" id="UP000244005">
    <property type="component" value="Unassembled WGS sequence"/>
</dbReference>
<reference evidence="2" key="1">
    <citation type="journal article" date="2017" name="Cell">
        <title>Insights into land plant evolution garnered from the Marchantia polymorpha genome.</title>
        <authorList>
            <person name="Bowman J.L."/>
            <person name="Kohchi T."/>
            <person name="Yamato K.T."/>
            <person name="Jenkins J."/>
            <person name="Shu S."/>
            <person name="Ishizaki K."/>
            <person name="Yamaoka S."/>
            <person name="Nishihama R."/>
            <person name="Nakamura Y."/>
            <person name="Berger F."/>
            <person name="Adam C."/>
            <person name="Aki S.S."/>
            <person name="Althoff F."/>
            <person name="Araki T."/>
            <person name="Arteaga-Vazquez M.A."/>
            <person name="Balasubrmanian S."/>
            <person name="Barry K."/>
            <person name="Bauer D."/>
            <person name="Boehm C.R."/>
            <person name="Briginshaw L."/>
            <person name="Caballero-Perez J."/>
            <person name="Catarino B."/>
            <person name="Chen F."/>
            <person name="Chiyoda S."/>
            <person name="Chovatia M."/>
            <person name="Davies K.M."/>
            <person name="Delmans M."/>
            <person name="Demura T."/>
            <person name="Dierschke T."/>
            <person name="Dolan L."/>
            <person name="Dorantes-Acosta A.E."/>
            <person name="Eklund D.M."/>
            <person name="Florent S.N."/>
            <person name="Flores-Sandoval E."/>
            <person name="Fujiyama A."/>
            <person name="Fukuzawa H."/>
            <person name="Galik B."/>
            <person name="Grimanelli D."/>
            <person name="Grimwood J."/>
            <person name="Grossniklaus U."/>
            <person name="Hamada T."/>
            <person name="Haseloff J."/>
            <person name="Hetherington A.J."/>
            <person name="Higo A."/>
            <person name="Hirakawa Y."/>
            <person name="Hundley H.N."/>
            <person name="Ikeda Y."/>
            <person name="Inoue K."/>
            <person name="Inoue S.I."/>
            <person name="Ishida S."/>
            <person name="Jia Q."/>
            <person name="Kakita M."/>
            <person name="Kanazawa T."/>
            <person name="Kawai Y."/>
            <person name="Kawashima T."/>
            <person name="Kennedy M."/>
            <person name="Kinose K."/>
            <person name="Kinoshita T."/>
            <person name="Kohara Y."/>
            <person name="Koide E."/>
            <person name="Komatsu K."/>
            <person name="Kopischke S."/>
            <person name="Kubo M."/>
            <person name="Kyozuka J."/>
            <person name="Lagercrantz U."/>
            <person name="Lin S.S."/>
            <person name="Lindquist E."/>
            <person name="Lipzen A.M."/>
            <person name="Lu C.W."/>
            <person name="De Luna E."/>
            <person name="Martienssen R.A."/>
            <person name="Minamino N."/>
            <person name="Mizutani M."/>
            <person name="Mizutani M."/>
            <person name="Mochizuki N."/>
            <person name="Monte I."/>
            <person name="Mosher R."/>
            <person name="Nagasaki H."/>
            <person name="Nakagami H."/>
            <person name="Naramoto S."/>
            <person name="Nishitani K."/>
            <person name="Ohtani M."/>
            <person name="Okamoto T."/>
            <person name="Okumura M."/>
            <person name="Phillips J."/>
            <person name="Pollak B."/>
            <person name="Reinders A."/>
            <person name="Rovekamp M."/>
            <person name="Sano R."/>
            <person name="Sawa S."/>
            <person name="Schmid M.W."/>
            <person name="Shirakawa M."/>
            <person name="Solano R."/>
            <person name="Spunde A."/>
            <person name="Suetsugu N."/>
            <person name="Sugano S."/>
            <person name="Sugiyama A."/>
            <person name="Sun R."/>
            <person name="Suzuki Y."/>
            <person name="Takenaka M."/>
            <person name="Takezawa D."/>
            <person name="Tomogane H."/>
            <person name="Tsuzuki M."/>
            <person name="Ueda T."/>
            <person name="Umeda M."/>
            <person name="Ward J.M."/>
            <person name="Watanabe Y."/>
            <person name="Yazaki K."/>
            <person name="Yokoyama R."/>
            <person name="Yoshitake Y."/>
            <person name="Yotsui I."/>
            <person name="Zachgo S."/>
            <person name="Schmutz J."/>
        </authorList>
    </citation>
    <scope>NUCLEOTIDE SEQUENCE [LARGE SCALE GENOMIC DNA]</scope>
    <source>
        <strain evidence="2">Tak-1</strain>
    </source>
</reference>
<accession>A0A2R6WKS5</accession>
<sequence>MDGPSFLCPPGTRTRVTCGELPNHFTSVTGFVWTFSRIWGFKDGADYTTGVALAEEEGKLKLGYVAITWAFLLNKSVDSVQLYKIGPFCLN</sequence>
<dbReference type="EMBL" id="KZ772752">
    <property type="protein sequence ID" value="PTQ34466.1"/>
    <property type="molecule type" value="Genomic_DNA"/>
</dbReference>
<evidence type="ECO:0000313" key="2">
    <source>
        <dbReference type="Proteomes" id="UP000244005"/>
    </source>
</evidence>
<name>A0A2R6WKS5_MARPO</name>
<gene>
    <name evidence="1" type="ORF">MARPO_0080s0081</name>
</gene>
<dbReference type="AlphaFoldDB" id="A0A2R6WKS5"/>
<organism evidence="1 2">
    <name type="scientific">Marchantia polymorpha</name>
    <name type="common">Common liverwort</name>
    <name type="synonym">Marchantia aquatica</name>
    <dbReference type="NCBI Taxonomy" id="3197"/>
    <lineage>
        <taxon>Eukaryota</taxon>
        <taxon>Viridiplantae</taxon>
        <taxon>Streptophyta</taxon>
        <taxon>Embryophyta</taxon>
        <taxon>Marchantiophyta</taxon>
        <taxon>Marchantiopsida</taxon>
        <taxon>Marchantiidae</taxon>
        <taxon>Marchantiales</taxon>
        <taxon>Marchantiaceae</taxon>
        <taxon>Marchantia</taxon>
    </lineage>
</organism>
<evidence type="ECO:0000313" key="1">
    <source>
        <dbReference type="EMBL" id="PTQ34466.1"/>
    </source>
</evidence>
<keyword evidence="2" id="KW-1185">Reference proteome</keyword>
<proteinExistence type="predicted"/>
<protein>
    <submittedName>
        <fullName evidence="1">Uncharacterized protein</fullName>
    </submittedName>
</protein>